<dbReference type="InterPro" id="IPR000836">
    <property type="entry name" value="PRTase_dom"/>
</dbReference>
<feature type="domain" description="Phosphoribosyltransferase" evidence="6">
    <location>
        <begin position="112"/>
        <end position="166"/>
    </location>
</feature>
<dbReference type="InterPro" id="IPR029057">
    <property type="entry name" value="PRTase-like"/>
</dbReference>
<dbReference type="SUPFAM" id="SSF53271">
    <property type="entry name" value="PRTase-like"/>
    <property type="match status" value="1"/>
</dbReference>
<gene>
    <name evidence="7" type="ORF">MNBD_ACTINO02-208</name>
</gene>
<evidence type="ECO:0000256" key="2">
    <source>
        <dbReference type="ARBA" id="ARBA00011971"/>
    </source>
</evidence>
<dbReference type="GO" id="GO:0019856">
    <property type="term" value="P:pyrimidine nucleobase biosynthetic process"/>
    <property type="evidence" value="ECO:0007669"/>
    <property type="project" value="TreeGrafter"/>
</dbReference>
<dbReference type="UniPathway" id="UPA00070">
    <property type="reaction ID" value="UER00119"/>
</dbReference>
<accession>A0A3B0SPC9</accession>
<dbReference type="Gene3D" id="3.40.50.2020">
    <property type="match status" value="1"/>
</dbReference>
<dbReference type="EC" id="2.4.2.10" evidence="2"/>
<comment type="pathway">
    <text evidence="1">Pyrimidine metabolism; UMP biosynthesis via de novo pathway; UMP from orotate: step 1/2.</text>
</comment>
<dbReference type="GO" id="GO:0004588">
    <property type="term" value="F:orotate phosphoribosyltransferase activity"/>
    <property type="evidence" value="ECO:0007669"/>
    <property type="project" value="UniProtKB-EC"/>
</dbReference>
<keyword evidence="4 7" id="KW-0808">Transferase</keyword>
<dbReference type="GO" id="GO:0044205">
    <property type="term" value="P:'de novo' UMP biosynthetic process"/>
    <property type="evidence" value="ECO:0007669"/>
    <property type="project" value="UniProtKB-UniPathway"/>
</dbReference>
<dbReference type="CDD" id="cd06223">
    <property type="entry name" value="PRTases_typeI"/>
    <property type="match status" value="1"/>
</dbReference>
<evidence type="ECO:0000313" key="7">
    <source>
        <dbReference type="EMBL" id="VAW06083.1"/>
    </source>
</evidence>
<dbReference type="InterPro" id="IPR023031">
    <property type="entry name" value="OPRT"/>
</dbReference>
<protein>
    <recommendedName>
        <fullName evidence="2">orotate phosphoribosyltransferase</fullName>
        <ecNumber evidence="2">2.4.2.10</ecNumber>
    </recommendedName>
</protein>
<sequence>MLPVEELVATTRNILGQRAISEFDDPIELASGQMSRFFVDAKAGLSRADDLRVACLAIHAVVKSAGIEYDAVGGLTLGADHLCVGVALASGKEWFIVRKEAKKRGTARRIEGAQLEVGRRVLVVEDVVSTGGSLFSAIDAIVATGAEVVAACTLVDRGDLAEEVLKKRGIPYFAISSFLDFGMPPVVG</sequence>
<dbReference type="PANTHER" id="PTHR19278">
    <property type="entry name" value="OROTATE PHOSPHORIBOSYLTRANSFERASE"/>
    <property type="match status" value="1"/>
</dbReference>
<evidence type="ECO:0000256" key="5">
    <source>
        <dbReference type="ARBA" id="ARBA00022975"/>
    </source>
</evidence>
<dbReference type="Pfam" id="PF00156">
    <property type="entry name" value="Pribosyltran"/>
    <property type="match status" value="1"/>
</dbReference>
<name>A0A3B0SPC9_9ZZZZ</name>
<dbReference type="PANTHER" id="PTHR19278:SF9">
    <property type="entry name" value="URIDINE 5'-MONOPHOSPHATE SYNTHASE"/>
    <property type="match status" value="1"/>
</dbReference>
<dbReference type="AlphaFoldDB" id="A0A3B0SPC9"/>
<evidence type="ECO:0000256" key="3">
    <source>
        <dbReference type="ARBA" id="ARBA00022676"/>
    </source>
</evidence>
<proteinExistence type="inferred from homology"/>
<evidence type="ECO:0000256" key="4">
    <source>
        <dbReference type="ARBA" id="ARBA00022679"/>
    </source>
</evidence>
<evidence type="ECO:0000256" key="1">
    <source>
        <dbReference type="ARBA" id="ARBA00004889"/>
    </source>
</evidence>
<dbReference type="HAMAP" id="MF_01208">
    <property type="entry name" value="PyrE"/>
    <property type="match status" value="1"/>
</dbReference>
<reference evidence="7" key="1">
    <citation type="submission" date="2018-06" db="EMBL/GenBank/DDBJ databases">
        <authorList>
            <person name="Zhirakovskaya E."/>
        </authorList>
    </citation>
    <scope>NUCLEOTIDE SEQUENCE</scope>
</reference>
<evidence type="ECO:0000259" key="6">
    <source>
        <dbReference type="Pfam" id="PF00156"/>
    </source>
</evidence>
<dbReference type="EMBL" id="UOEK01000337">
    <property type="protein sequence ID" value="VAW06083.1"/>
    <property type="molecule type" value="Genomic_DNA"/>
</dbReference>
<keyword evidence="5" id="KW-0665">Pyrimidine biosynthesis</keyword>
<keyword evidence="3 7" id="KW-0328">Glycosyltransferase</keyword>
<organism evidence="7">
    <name type="scientific">hydrothermal vent metagenome</name>
    <dbReference type="NCBI Taxonomy" id="652676"/>
    <lineage>
        <taxon>unclassified sequences</taxon>
        <taxon>metagenomes</taxon>
        <taxon>ecological metagenomes</taxon>
    </lineage>
</organism>